<dbReference type="EMBL" id="VJOM01000018">
    <property type="protein sequence ID" value="TSE30942.1"/>
    <property type="molecule type" value="Genomic_DNA"/>
</dbReference>
<dbReference type="InterPro" id="IPR000160">
    <property type="entry name" value="GGDEF_dom"/>
</dbReference>
<keyword evidence="3" id="KW-0472">Membrane</keyword>
<dbReference type="SMART" id="SM00267">
    <property type="entry name" value="GGDEF"/>
    <property type="match status" value="1"/>
</dbReference>
<dbReference type="RefSeq" id="WP_221934158.1">
    <property type="nucleotide sequence ID" value="NZ_CP083911.1"/>
</dbReference>
<dbReference type="Pfam" id="PF00990">
    <property type="entry name" value="GGDEF"/>
    <property type="match status" value="1"/>
</dbReference>
<dbReference type="AlphaFoldDB" id="A0A554X529"/>
<dbReference type="InterPro" id="IPR011622">
    <property type="entry name" value="7TMR_DISM_rcpt_extracell_dom2"/>
</dbReference>
<dbReference type="Pfam" id="PF07696">
    <property type="entry name" value="7TMR-DISMED2"/>
    <property type="match status" value="1"/>
</dbReference>
<dbReference type="GO" id="GO:1902201">
    <property type="term" value="P:negative regulation of bacterial-type flagellum-dependent cell motility"/>
    <property type="evidence" value="ECO:0007669"/>
    <property type="project" value="TreeGrafter"/>
</dbReference>
<dbReference type="InterPro" id="IPR043128">
    <property type="entry name" value="Rev_trsase/Diguanyl_cyclase"/>
</dbReference>
<dbReference type="PANTHER" id="PTHR45138">
    <property type="entry name" value="REGULATORY COMPONENTS OF SENSORY TRANSDUCTION SYSTEM"/>
    <property type="match status" value="1"/>
</dbReference>
<feature type="transmembrane region" description="Helical" evidence="3">
    <location>
        <begin position="167"/>
        <end position="189"/>
    </location>
</feature>
<evidence type="ECO:0000313" key="5">
    <source>
        <dbReference type="EMBL" id="TSE30942.1"/>
    </source>
</evidence>
<comment type="catalytic activity">
    <reaction evidence="2">
        <text>2 GTP = 3',3'-c-di-GMP + 2 diphosphate</text>
        <dbReference type="Rhea" id="RHEA:24898"/>
        <dbReference type="ChEBI" id="CHEBI:33019"/>
        <dbReference type="ChEBI" id="CHEBI:37565"/>
        <dbReference type="ChEBI" id="CHEBI:58805"/>
        <dbReference type="EC" id="2.7.7.65"/>
    </reaction>
</comment>
<sequence>MPVLGLDAADAQGRPLGPAVELLEDPDGALSWERVSSDPGLPWRRSDMQVLNFSFSDSTWWARLRLDNPDDAAQERAIELAMPLHDDVLLTVRSSDGDVQQWRTGDRFPFASRPVPYRYPLFKVRVPARGHVELWWRFASHDGLYDALPLTLWTLPAFTDKGFRETLILGAYFGAIGILMLYMLAAGALNREASFAWYAAYLGSFLLWNYSFTGFGFATLWPSAPVFNNVIIGVSSVAIYLTLGRFTQVWLRTAALAPWADRWLRLLMVGIALHAVPAVLDWYAATFRTLIPLGVLFLISLLAVAARLAWRGVIEARLYLIAWAFWVTGALVYYARVLGWLPSQPWVEYALNIGSMLEMVTLAMMLSWRIHELKSQARGAQEALLHEQRSHSARLESEVRERTRALQDANARLEEQAATDPLTSLANRRAFQTVADREWRRAVREGQPLALALLDLDHFKWVNDALGHPRGDEALRLVGGLLREWFRRGNEWCFRTGGEEFAVVAAVDDADRLTERLEAFRRTLDQQVSQWLERACREVGVALPDDAVGTVSIGVCVSAAADRTAPGGTDDWASLYRHADEALYAAKHAGRNRVIVTSPAV</sequence>
<feature type="transmembrane region" description="Helical" evidence="3">
    <location>
        <begin position="290"/>
        <end position="310"/>
    </location>
</feature>
<comment type="caution">
    <text evidence="5">The sequence shown here is derived from an EMBL/GenBank/DDBJ whole genome shotgun (WGS) entry which is preliminary data.</text>
</comment>
<dbReference type="NCBIfam" id="TIGR00254">
    <property type="entry name" value="GGDEF"/>
    <property type="match status" value="1"/>
</dbReference>
<dbReference type="InterPro" id="IPR029787">
    <property type="entry name" value="Nucleotide_cyclase"/>
</dbReference>
<organism evidence="5 6">
    <name type="scientific">Tepidimonas taiwanensis</name>
    <dbReference type="NCBI Taxonomy" id="307486"/>
    <lineage>
        <taxon>Bacteria</taxon>
        <taxon>Pseudomonadati</taxon>
        <taxon>Pseudomonadota</taxon>
        <taxon>Betaproteobacteria</taxon>
        <taxon>Burkholderiales</taxon>
        <taxon>Tepidimonas</taxon>
    </lineage>
</organism>
<evidence type="ECO:0000256" key="1">
    <source>
        <dbReference type="ARBA" id="ARBA00012528"/>
    </source>
</evidence>
<keyword evidence="6" id="KW-1185">Reference proteome</keyword>
<feature type="domain" description="GGDEF" evidence="4">
    <location>
        <begin position="447"/>
        <end position="599"/>
    </location>
</feature>
<feature type="transmembrane region" description="Helical" evidence="3">
    <location>
        <begin position="226"/>
        <end position="243"/>
    </location>
</feature>
<feature type="transmembrane region" description="Helical" evidence="3">
    <location>
        <begin position="196"/>
        <end position="220"/>
    </location>
</feature>
<dbReference type="InterPro" id="IPR011623">
    <property type="entry name" value="7TMR_DISM_rcpt_extracell_dom1"/>
</dbReference>
<evidence type="ECO:0000256" key="3">
    <source>
        <dbReference type="SAM" id="Phobius"/>
    </source>
</evidence>
<gene>
    <name evidence="5" type="primary">cph2_2</name>
    <name evidence="5" type="ORF">Ttaiw_01691</name>
</gene>
<dbReference type="SUPFAM" id="SSF55073">
    <property type="entry name" value="Nucleotide cyclase"/>
    <property type="match status" value="1"/>
</dbReference>
<dbReference type="EC" id="2.7.7.65" evidence="1"/>
<keyword evidence="3" id="KW-1133">Transmembrane helix</keyword>
<dbReference type="Proteomes" id="UP000317763">
    <property type="component" value="Unassembled WGS sequence"/>
</dbReference>
<dbReference type="CDD" id="cd01949">
    <property type="entry name" value="GGDEF"/>
    <property type="match status" value="1"/>
</dbReference>
<keyword evidence="3" id="KW-0812">Transmembrane</keyword>
<dbReference type="PROSITE" id="PS50887">
    <property type="entry name" value="GGDEF"/>
    <property type="match status" value="1"/>
</dbReference>
<dbReference type="Gene3D" id="2.60.40.2380">
    <property type="match status" value="1"/>
</dbReference>
<feature type="transmembrane region" description="Helical" evidence="3">
    <location>
        <begin position="317"/>
        <end position="337"/>
    </location>
</feature>
<evidence type="ECO:0000313" key="6">
    <source>
        <dbReference type="Proteomes" id="UP000317763"/>
    </source>
</evidence>
<feature type="transmembrane region" description="Helical" evidence="3">
    <location>
        <begin position="263"/>
        <end position="284"/>
    </location>
</feature>
<dbReference type="STRING" id="307486.GCA_000807215_00482"/>
<protein>
    <recommendedName>
        <fullName evidence="1">diguanylate cyclase</fullName>
        <ecNumber evidence="1">2.7.7.65</ecNumber>
    </recommendedName>
</protein>
<dbReference type="GO" id="GO:0052621">
    <property type="term" value="F:diguanylate cyclase activity"/>
    <property type="evidence" value="ECO:0007669"/>
    <property type="project" value="UniProtKB-EC"/>
</dbReference>
<evidence type="ECO:0000259" key="4">
    <source>
        <dbReference type="PROSITE" id="PS50887"/>
    </source>
</evidence>
<dbReference type="GO" id="GO:0043709">
    <property type="term" value="P:cell adhesion involved in single-species biofilm formation"/>
    <property type="evidence" value="ECO:0007669"/>
    <property type="project" value="TreeGrafter"/>
</dbReference>
<name>A0A554X529_9BURK</name>
<evidence type="ECO:0000256" key="2">
    <source>
        <dbReference type="ARBA" id="ARBA00034247"/>
    </source>
</evidence>
<accession>A0A554X529</accession>
<dbReference type="GO" id="GO:0005886">
    <property type="term" value="C:plasma membrane"/>
    <property type="evidence" value="ECO:0007669"/>
    <property type="project" value="TreeGrafter"/>
</dbReference>
<dbReference type="InterPro" id="IPR050469">
    <property type="entry name" value="Diguanylate_Cyclase"/>
</dbReference>
<dbReference type="Gene3D" id="3.30.70.270">
    <property type="match status" value="1"/>
</dbReference>
<dbReference type="Pfam" id="PF07695">
    <property type="entry name" value="7TMR-DISM_7TM"/>
    <property type="match status" value="1"/>
</dbReference>
<proteinExistence type="predicted"/>
<dbReference type="FunFam" id="3.30.70.270:FF:000001">
    <property type="entry name" value="Diguanylate cyclase domain protein"/>
    <property type="match status" value="1"/>
</dbReference>
<reference evidence="5 6" key="1">
    <citation type="submission" date="2019-07" db="EMBL/GenBank/DDBJ databases">
        <title>Tepidimonas taiwanensis I1-1 draft genome.</title>
        <authorList>
            <person name="Da Costa M.S."/>
            <person name="Froufe H.J.C."/>
            <person name="Egas C."/>
            <person name="Albuquerque L."/>
        </authorList>
    </citation>
    <scope>NUCLEOTIDE SEQUENCE [LARGE SCALE GENOMIC DNA]</scope>
    <source>
        <strain evidence="5 6">I1-1</strain>
    </source>
</reference>
<dbReference type="PANTHER" id="PTHR45138:SF9">
    <property type="entry name" value="DIGUANYLATE CYCLASE DGCM-RELATED"/>
    <property type="match status" value="1"/>
</dbReference>